<reference evidence="5" key="2">
    <citation type="submission" date="2021-04" db="EMBL/GenBank/DDBJ databases">
        <authorList>
            <person name="Podell S."/>
        </authorList>
    </citation>
    <scope>NUCLEOTIDE SEQUENCE</scope>
    <source>
        <strain evidence="5">Hildebrandi</strain>
    </source>
</reference>
<dbReference type="PROSITE" id="PS01256">
    <property type="entry name" value="CULLIN_1"/>
    <property type="match status" value="1"/>
</dbReference>
<dbReference type="AlphaFoldDB" id="A0A9K3LQR4"/>
<dbReference type="PROSITE" id="PS50069">
    <property type="entry name" value="CULLIN_2"/>
    <property type="match status" value="1"/>
</dbReference>
<dbReference type="EMBL" id="JAGRRH010000007">
    <property type="protein sequence ID" value="KAG7366407.1"/>
    <property type="molecule type" value="Genomic_DNA"/>
</dbReference>
<evidence type="ECO:0000259" key="4">
    <source>
        <dbReference type="PROSITE" id="PS50069"/>
    </source>
</evidence>
<dbReference type="InterPro" id="IPR016157">
    <property type="entry name" value="Cullin_CS"/>
</dbReference>
<sequence>MPRNKALMTKRATAPRKIIIKPFQKPPTLPPNYYEQTSCDLLEGTLNIIFSPEKQQQSQQHELSLQNSYQQVVNLVSHQYGPRLYQDLVATLQRACQDYVLPEDNDTLLVSSSSSNSNQASRLLGYIQTQYQKYVEYLLLCKHVFLPLDRAHGYTSNGTVVKRSAVGSTCMSLPIDSNNKSHNNNNNNNSSTAVIVMDLWQVGLEQFYKRLQQFQWDDLIYQKWWTSLQLDWDDDLALDQQTLLQSTLYMWQDLGVVALTLSQRLEPDLIGLFQSKSLQLQQQSSSFTMSSAKGDSGDTSMTADSSNYNATAVISYCFDKWMHVAYHWSRFLPKSTCVFLLENHLFRPHLTSEWLLNPKYFDPIIEEAFSSAALATPSATMAAQAVAANTSSTTTTTSSSTIQQLWMLAGRIPGGYKLVGGAIAQYARSRGSALMTAMASSDNLKNSSSNRAAMAGKQKISDLLELQRQVRQLLSQLPHSAEYCQLKHVWEDVVNPSSDLEETNLVAEALAKYVDACLRDNKRQLLSSSSTSPLDNNGNWSEAVISGIFCYLQAKDVFEAFYKQDLAKRLLWNRIVSMDVERHFVSLLKAECGAGYTSKMEGMFQDMDWSRETMSRYKQTQFQDSAMGNSGSDGSNSYKLEVDIQVLTTGYWPVYPQYPNLNLPQSLLDPQEKFTEYYKSKYQGRRMTWQYALGHLVVKFKPKDNSGPKYELVVSLCQALTLLQFNESDELTLPQIMVGIGLEDRDEMERVLLSLSLGKEGTRVLIKRDHDAEKKKKTRMTVHDQDIFQVQSNFKSNQRRIRITNIMMKETKEDREKTVQGVSRDRLYLIDAVLVRIMKARKTILHQQLIPQVLEQVKVPAQPADIKKRIETLIEREYMERDSADRNRYNYLA</sequence>
<gene>
    <name evidence="5" type="ORF">IV203_029077</name>
</gene>
<protein>
    <submittedName>
        <fullName evidence="5">Cullin protein 4</fullName>
    </submittedName>
</protein>
<dbReference type="GO" id="GO:0006511">
    <property type="term" value="P:ubiquitin-dependent protein catabolic process"/>
    <property type="evidence" value="ECO:0007669"/>
    <property type="project" value="InterPro"/>
</dbReference>
<name>A0A9K3LQR4_9STRA</name>
<dbReference type="PANTHER" id="PTHR11932">
    <property type="entry name" value="CULLIN"/>
    <property type="match status" value="1"/>
</dbReference>
<dbReference type="OrthoDB" id="27073at2759"/>
<evidence type="ECO:0000256" key="3">
    <source>
        <dbReference type="RuleBase" id="RU003829"/>
    </source>
</evidence>
<proteinExistence type="inferred from homology"/>
<accession>A0A9K3LQR4</accession>
<comment type="similarity">
    <text evidence="2 3">Belongs to the cullin family.</text>
</comment>
<evidence type="ECO:0000256" key="2">
    <source>
        <dbReference type="PROSITE-ProRule" id="PRU00330"/>
    </source>
</evidence>
<dbReference type="InterPro" id="IPR001373">
    <property type="entry name" value="Cullin_N"/>
</dbReference>
<comment type="caution">
    <text evidence="5">The sequence shown here is derived from an EMBL/GenBank/DDBJ whole genome shotgun (WGS) entry which is preliminary data.</text>
</comment>
<dbReference type="InterPro" id="IPR016158">
    <property type="entry name" value="Cullin_homology"/>
</dbReference>
<evidence type="ECO:0000313" key="6">
    <source>
        <dbReference type="Proteomes" id="UP000693970"/>
    </source>
</evidence>
<evidence type="ECO:0000256" key="1">
    <source>
        <dbReference type="ARBA" id="ARBA00022843"/>
    </source>
</evidence>
<dbReference type="Pfam" id="PF26557">
    <property type="entry name" value="Cullin_AB"/>
    <property type="match status" value="1"/>
</dbReference>
<evidence type="ECO:0000313" key="5">
    <source>
        <dbReference type="EMBL" id="KAG7366407.1"/>
    </source>
</evidence>
<dbReference type="GO" id="GO:0031461">
    <property type="term" value="C:cullin-RING ubiquitin ligase complex"/>
    <property type="evidence" value="ECO:0007669"/>
    <property type="project" value="InterPro"/>
</dbReference>
<dbReference type="SMART" id="SM00884">
    <property type="entry name" value="Cullin_Nedd8"/>
    <property type="match status" value="1"/>
</dbReference>
<keyword evidence="6" id="KW-1185">Reference proteome</keyword>
<reference evidence="5" key="1">
    <citation type="journal article" date="2021" name="Sci. Rep.">
        <title>Diploid genomic architecture of Nitzschia inconspicua, an elite biomass production diatom.</title>
        <authorList>
            <person name="Oliver A."/>
            <person name="Podell S."/>
            <person name="Pinowska A."/>
            <person name="Traller J.C."/>
            <person name="Smith S.R."/>
            <person name="McClure R."/>
            <person name="Beliaev A."/>
            <person name="Bohutskyi P."/>
            <person name="Hill E.A."/>
            <person name="Rabines A."/>
            <person name="Zheng H."/>
            <person name="Allen L.Z."/>
            <person name="Kuo A."/>
            <person name="Grigoriev I.V."/>
            <person name="Allen A.E."/>
            <person name="Hazlebeck D."/>
            <person name="Allen E.E."/>
        </authorList>
    </citation>
    <scope>NUCLEOTIDE SEQUENCE</scope>
    <source>
        <strain evidence="5">Hildebrandi</strain>
    </source>
</reference>
<feature type="domain" description="Cullin family profile" evidence="4">
    <location>
        <begin position="505"/>
        <end position="746"/>
    </location>
</feature>
<dbReference type="Pfam" id="PF00888">
    <property type="entry name" value="Cullin"/>
    <property type="match status" value="2"/>
</dbReference>
<dbReference type="Pfam" id="PF10557">
    <property type="entry name" value="Cullin_Nedd8"/>
    <property type="match status" value="1"/>
</dbReference>
<keyword evidence="1" id="KW-0832">Ubl conjugation</keyword>
<dbReference type="FunFam" id="1.10.10.10:FF:000050">
    <property type="entry name" value="Cullin 4B"/>
    <property type="match status" value="1"/>
</dbReference>
<dbReference type="GO" id="GO:0031625">
    <property type="term" value="F:ubiquitin protein ligase binding"/>
    <property type="evidence" value="ECO:0007669"/>
    <property type="project" value="InterPro"/>
</dbReference>
<dbReference type="SMART" id="SM00182">
    <property type="entry name" value="CULLIN"/>
    <property type="match status" value="1"/>
</dbReference>
<dbReference type="Proteomes" id="UP000693970">
    <property type="component" value="Unassembled WGS sequence"/>
</dbReference>
<dbReference type="InterPro" id="IPR059120">
    <property type="entry name" value="Cullin-like_AB"/>
</dbReference>
<dbReference type="InterPro" id="IPR019559">
    <property type="entry name" value="Cullin_neddylation_domain"/>
</dbReference>
<organism evidence="5 6">
    <name type="scientific">Nitzschia inconspicua</name>
    <dbReference type="NCBI Taxonomy" id="303405"/>
    <lineage>
        <taxon>Eukaryota</taxon>
        <taxon>Sar</taxon>
        <taxon>Stramenopiles</taxon>
        <taxon>Ochrophyta</taxon>
        <taxon>Bacillariophyta</taxon>
        <taxon>Bacillariophyceae</taxon>
        <taxon>Bacillariophycidae</taxon>
        <taxon>Bacillariales</taxon>
        <taxon>Bacillariaceae</taxon>
        <taxon>Nitzschia</taxon>
    </lineage>
</organism>
<dbReference type="InterPro" id="IPR045093">
    <property type="entry name" value="Cullin"/>
</dbReference>